<keyword evidence="3" id="KW-1185">Reference proteome</keyword>
<sequence>MGLPICFCPFINSSQDILLRISSDTFTDSKLSTRYLLWKDTDKLEGKQNPIGTSRAKTKTVKQRPAQPSSEDVVMVDVQQVNPPPEIDIPNLRFLRRVRREAHFGTKKEKRQVVKVSENWLGTDMELLGIVWYVRIP</sequence>
<gene>
    <name evidence="2" type="ORF">NW766_001668</name>
</gene>
<name>A0A9W8Q0R7_9HYPO</name>
<evidence type="ECO:0000313" key="2">
    <source>
        <dbReference type="EMBL" id="KAJ4022625.1"/>
    </source>
</evidence>
<comment type="caution">
    <text evidence="2">The sequence shown here is derived from an EMBL/GenBank/DDBJ whole genome shotgun (WGS) entry which is preliminary data.</text>
</comment>
<feature type="region of interest" description="Disordered" evidence="1">
    <location>
        <begin position="47"/>
        <end position="72"/>
    </location>
</feature>
<reference evidence="2" key="1">
    <citation type="submission" date="2022-10" db="EMBL/GenBank/DDBJ databases">
        <title>Fusarium specimens isolated from Avocado Roots.</title>
        <authorList>
            <person name="Stajich J."/>
            <person name="Roper C."/>
            <person name="Heimlech-Rivalta G."/>
        </authorList>
    </citation>
    <scope>NUCLEOTIDE SEQUENCE</scope>
    <source>
        <strain evidence="2">CF00143</strain>
    </source>
</reference>
<dbReference type="Proteomes" id="UP001152130">
    <property type="component" value="Unassembled WGS sequence"/>
</dbReference>
<evidence type="ECO:0000256" key="1">
    <source>
        <dbReference type="SAM" id="MobiDB-lite"/>
    </source>
</evidence>
<protein>
    <submittedName>
        <fullName evidence="2">Uncharacterized protein</fullName>
    </submittedName>
</protein>
<proteinExistence type="predicted"/>
<organism evidence="2 3">
    <name type="scientific">Fusarium irregulare</name>
    <dbReference type="NCBI Taxonomy" id="2494466"/>
    <lineage>
        <taxon>Eukaryota</taxon>
        <taxon>Fungi</taxon>
        <taxon>Dikarya</taxon>
        <taxon>Ascomycota</taxon>
        <taxon>Pezizomycotina</taxon>
        <taxon>Sordariomycetes</taxon>
        <taxon>Hypocreomycetidae</taxon>
        <taxon>Hypocreales</taxon>
        <taxon>Nectriaceae</taxon>
        <taxon>Fusarium</taxon>
        <taxon>Fusarium incarnatum-equiseti species complex</taxon>
    </lineage>
</organism>
<dbReference type="EMBL" id="JAPDHF010000002">
    <property type="protein sequence ID" value="KAJ4022625.1"/>
    <property type="molecule type" value="Genomic_DNA"/>
</dbReference>
<accession>A0A9W8Q0R7</accession>
<evidence type="ECO:0000313" key="3">
    <source>
        <dbReference type="Proteomes" id="UP001152130"/>
    </source>
</evidence>
<dbReference type="AlphaFoldDB" id="A0A9W8Q0R7"/>